<evidence type="ECO:0000313" key="3">
    <source>
        <dbReference type="Proteomes" id="UP001629953"/>
    </source>
</evidence>
<dbReference type="Proteomes" id="UP001629953">
    <property type="component" value="Unassembled WGS sequence"/>
</dbReference>
<protein>
    <recommendedName>
        <fullName evidence="4">DUF2157 domain-containing protein</fullName>
    </recommendedName>
</protein>
<keyword evidence="1" id="KW-0812">Transmembrane</keyword>
<feature type="transmembrane region" description="Helical" evidence="1">
    <location>
        <begin position="85"/>
        <end position="107"/>
    </location>
</feature>
<keyword evidence="3" id="KW-1185">Reference proteome</keyword>
<evidence type="ECO:0000313" key="2">
    <source>
        <dbReference type="EMBL" id="MFM2483854.1"/>
    </source>
</evidence>
<organism evidence="2 3">
    <name type="scientific">Celerinatantimonas yamalensis</name>
    <dbReference type="NCBI Taxonomy" id="559956"/>
    <lineage>
        <taxon>Bacteria</taxon>
        <taxon>Pseudomonadati</taxon>
        <taxon>Pseudomonadota</taxon>
        <taxon>Gammaproteobacteria</taxon>
        <taxon>Celerinatantimonadaceae</taxon>
        <taxon>Celerinatantimonas</taxon>
    </lineage>
</organism>
<feature type="transmembrane region" description="Helical" evidence="1">
    <location>
        <begin position="58"/>
        <end position="79"/>
    </location>
</feature>
<evidence type="ECO:0008006" key="4">
    <source>
        <dbReference type="Google" id="ProtNLM"/>
    </source>
</evidence>
<comment type="caution">
    <text evidence="2">The sequence shown here is derived from an EMBL/GenBank/DDBJ whole genome shotgun (WGS) entry which is preliminary data.</text>
</comment>
<evidence type="ECO:0000256" key="1">
    <source>
        <dbReference type="SAM" id="Phobius"/>
    </source>
</evidence>
<dbReference type="RefSeq" id="WP_408622008.1">
    <property type="nucleotide sequence ID" value="NZ_JBEQCT010000001.1"/>
</dbReference>
<reference evidence="2 3" key="1">
    <citation type="journal article" date="2013" name="Int. J. Syst. Evol. Microbiol.">
        <title>Celerinatantimonas yamalensis sp. nov., a cold-adapted diazotrophic bacterium from a cold permafrost brine.</title>
        <authorList>
            <person name="Shcherbakova V."/>
            <person name="Chuvilskaya N."/>
            <person name="Rivkina E."/>
            <person name="Demidov N."/>
            <person name="Uchaeva V."/>
            <person name="Suetin S."/>
            <person name="Suzina N."/>
            <person name="Gilichinsky D."/>
        </authorList>
    </citation>
    <scope>NUCLEOTIDE SEQUENCE [LARGE SCALE GENOMIC DNA]</scope>
    <source>
        <strain evidence="2 3">C7</strain>
    </source>
</reference>
<accession>A0ABW9G328</accession>
<keyword evidence="1" id="KW-0472">Membrane</keyword>
<sequence length="180" mass="20497">MNRSAINALIQQGYAREISKQQIFEQLCSASIPPATAAHAISHMVNPVIYRRYRGYVWWVRGLGVLQAMVAVLAGFWIGRGMGDGVTTVLIMLAMGIVPAALAYGFFRNHILPYNAMLVFLAMEAANLIMHFESAARQISLLLLLILLCFMLLLYVRWRLFPEIRWFVPKRVHGHYQFVD</sequence>
<dbReference type="EMBL" id="JBEQCT010000001">
    <property type="protein sequence ID" value="MFM2483854.1"/>
    <property type="molecule type" value="Genomic_DNA"/>
</dbReference>
<keyword evidence="1" id="KW-1133">Transmembrane helix</keyword>
<name>A0ABW9G328_9GAMM</name>
<feature type="transmembrane region" description="Helical" evidence="1">
    <location>
        <begin position="138"/>
        <end position="156"/>
    </location>
</feature>
<gene>
    <name evidence="2" type="ORF">ABUE30_02030</name>
</gene>
<proteinExistence type="predicted"/>